<sequence>MNNSIEYFCESAPMLSDRLPWPLLQPPLHSLRLPAWGNGAALKGRIGTNGCQKSMVLISSETHCSGC</sequence>
<reference evidence="1 2" key="1">
    <citation type="journal article" date="2020" name="ISME J.">
        <title>Comparative genomics reveals insights into cyanobacterial evolution and habitat adaptation.</title>
        <authorList>
            <person name="Chen M.Y."/>
            <person name="Teng W.K."/>
            <person name="Zhao L."/>
            <person name="Hu C.X."/>
            <person name="Zhou Y.K."/>
            <person name="Han B.P."/>
            <person name="Song L.R."/>
            <person name="Shu W.S."/>
        </authorList>
    </citation>
    <scope>NUCLEOTIDE SEQUENCE [LARGE SCALE GENOMIC DNA]</scope>
    <source>
        <strain evidence="1 2">FACHB-838</strain>
    </source>
</reference>
<comment type="caution">
    <text evidence="1">The sequence shown here is derived from an EMBL/GenBank/DDBJ whole genome shotgun (WGS) entry which is preliminary data.</text>
</comment>
<dbReference type="EMBL" id="JACJSI010000612">
    <property type="protein sequence ID" value="MBD2536964.1"/>
    <property type="molecule type" value="Genomic_DNA"/>
</dbReference>
<protein>
    <submittedName>
        <fullName evidence="1">Uncharacterized protein</fullName>
    </submittedName>
</protein>
<evidence type="ECO:0000313" key="1">
    <source>
        <dbReference type="EMBL" id="MBD2536964.1"/>
    </source>
</evidence>
<organism evidence="1 2">
    <name type="scientific">Nostoc flagelliforme FACHB-838</name>
    <dbReference type="NCBI Taxonomy" id="2692904"/>
    <lineage>
        <taxon>Bacteria</taxon>
        <taxon>Bacillati</taxon>
        <taxon>Cyanobacteriota</taxon>
        <taxon>Cyanophyceae</taxon>
        <taxon>Nostocales</taxon>
        <taxon>Nostocaceae</taxon>
        <taxon>Nostoc</taxon>
    </lineage>
</organism>
<keyword evidence="2" id="KW-1185">Reference proteome</keyword>
<dbReference type="Proteomes" id="UP000623440">
    <property type="component" value="Unassembled WGS sequence"/>
</dbReference>
<gene>
    <name evidence="1" type="ORF">H6G97_50265</name>
</gene>
<evidence type="ECO:0000313" key="2">
    <source>
        <dbReference type="Proteomes" id="UP000623440"/>
    </source>
</evidence>
<accession>A0ABR8E5K5</accession>
<name>A0ABR8E5K5_9NOSO</name>
<proteinExistence type="predicted"/>